<sequence>MDESLARHVAGTYARHDPDPSNREAAQLTREPKPMRDPGTAQWDVEISADDFNKLKLGFMAQEMEDKWVIAATGPDESGVISIRIIRSWLNMPIYVLHIRPAGDSGGARIESFTWEKALGEHGEFRVLERQAKKEAVILCRIHTDCKLEQLPGYNPNIFWKRDSDDEDEESKKVKDTSA</sequence>
<protein>
    <submittedName>
        <fullName evidence="2">Uncharacterized protein</fullName>
    </submittedName>
</protein>
<name>A0A4P7NRV9_PYROR</name>
<proteinExistence type="predicted"/>
<evidence type="ECO:0000256" key="1">
    <source>
        <dbReference type="SAM" id="MobiDB-lite"/>
    </source>
</evidence>
<feature type="region of interest" description="Disordered" evidence="1">
    <location>
        <begin position="1"/>
        <end position="40"/>
    </location>
</feature>
<evidence type="ECO:0000313" key="3">
    <source>
        <dbReference type="Proteomes" id="UP000294847"/>
    </source>
</evidence>
<dbReference type="EMBL" id="CP034209">
    <property type="protein sequence ID" value="QBZ65191.1"/>
    <property type="molecule type" value="Genomic_DNA"/>
</dbReference>
<accession>A0A4P7NRV9</accession>
<gene>
    <name evidence="2" type="ORF">PoMZ_06898</name>
</gene>
<reference evidence="2 3" key="1">
    <citation type="journal article" date="2019" name="Mol. Biol. Evol.">
        <title>Blast fungal genomes show frequent chromosomal changes, gene gains and losses, and effector gene turnover.</title>
        <authorList>
            <person name="Gomez Luciano L.B."/>
            <person name="Jason Tsai I."/>
            <person name="Chuma I."/>
            <person name="Tosa Y."/>
            <person name="Chen Y.H."/>
            <person name="Li J.Y."/>
            <person name="Li M.Y."/>
            <person name="Jade Lu M.Y."/>
            <person name="Nakayashiki H."/>
            <person name="Li W.H."/>
        </authorList>
    </citation>
    <scope>NUCLEOTIDE SEQUENCE [LARGE SCALE GENOMIC DNA]</scope>
    <source>
        <strain evidence="2">MZ5-1-6</strain>
    </source>
</reference>
<evidence type="ECO:0000313" key="2">
    <source>
        <dbReference type="EMBL" id="QBZ65191.1"/>
    </source>
</evidence>
<dbReference type="Proteomes" id="UP000294847">
    <property type="component" value="Chromosome 6"/>
</dbReference>
<dbReference type="AlphaFoldDB" id="A0A4P7NRV9"/>
<organism evidence="2 3">
    <name type="scientific">Pyricularia oryzae</name>
    <name type="common">Rice blast fungus</name>
    <name type="synonym">Magnaporthe oryzae</name>
    <dbReference type="NCBI Taxonomy" id="318829"/>
    <lineage>
        <taxon>Eukaryota</taxon>
        <taxon>Fungi</taxon>
        <taxon>Dikarya</taxon>
        <taxon>Ascomycota</taxon>
        <taxon>Pezizomycotina</taxon>
        <taxon>Sordariomycetes</taxon>
        <taxon>Sordariomycetidae</taxon>
        <taxon>Magnaporthales</taxon>
        <taxon>Pyriculariaceae</taxon>
        <taxon>Pyricularia</taxon>
    </lineage>
</organism>